<name>A0A919VXF7_9ACTN</name>
<gene>
    <name evidence="1" type="ORF">Aco04nite_93050</name>
</gene>
<dbReference type="SUPFAM" id="SSF53335">
    <property type="entry name" value="S-adenosyl-L-methionine-dependent methyltransferases"/>
    <property type="match status" value="1"/>
</dbReference>
<comment type="caution">
    <text evidence="1">The sequence shown here is derived from an EMBL/GenBank/DDBJ whole genome shotgun (WGS) entry which is preliminary data.</text>
</comment>
<keyword evidence="2" id="KW-1185">Reference proteome</keyword>
<sequence length="243" mass="26657">MALGKSGPPSMTGPGRPRALDLYCCQGGASAGLTAAGYDVTGVDKDPQPRYPFRFVQADALAYLRHLIVSGEIHEYVLVTASPPCQRRTRCQKIRGRVHPALIAPTRVLLQATGLPYVIENVPPEGEDDDPLINPVELCGAMFPGLHTYRHRHFESNLPIAVPAHPVHEKPTIKMGRPVQPGQWYHAVGNFSGVSYIRDDLGVPWMNRDGLRECIPPVFAEYIGRQLCDRVTNRPAPAALRAA</sequence>
<evidence type="ECO:0000313" key="2">
    <source>
        <dbReference type="Proteomes" id="UP000680865"/>
    </source>
</evidence>
<dbReference type="Proteomes" id="UP000680865">
    <property type="component" value="Unassembled WGS sequence"/>
</dbReference>
<proteinExistence type="predicted"/>
<dbReference type="AlphaFoldDB" id="A0A919VXF7"/>
<evidence type="ECO:0008006" key="3">
    <source>
        <dbReference type="Google" id="ProtNLM"/>
    </source>
</evidence>
<dbReference type="InterPro" id="IPR029063">
    <property type="entry name" value="SAM-dependent_MTases_sf"/>
</dbReference>
<protein>
    <recommendedName>
        <fullName evidence="3">DNA cytosine methyltransferase</fullName>
    </recommendedName>
</protein>
<reference evidence="1" key="1">
    <citation type="submission" date="2021-03" db="EMBL/GenBank/DDBJ databases">
        <title>Whole genome shotgun sequence of Actinoplanes consettensis NBRC 14913.</title>
        <authorList>
            <person name="Komaki H."/>
            <person name="Tamura T."/>
        </authorList>
    </citation>
    <scope>NUCLEOTIDE SEQUENCE</scope>
    <source>
        <strain evidence="1">NBRC 14913</strain>
    </source>
</reference>
<dbReference type="RefSeq" id="WP_244876797.1">
    <property type="nucleotide sequence ID" value="NZ_BAAATW010000011.1"/>
</dbReference>
<evidence type="ECO:0000313" key="1">
    <source>
        <dbReference type="EMBL" id="GIM84767.1"/>
    </source>
</evidence>
<organism evidence="1 2">
    <name type="scientific">Winogradskya consettensis</name>
    <dbReference type="NCBI Taxonomy" id="113560"/>
    <lineage>
        <taxon>Bacteria</taxon>
        <taxon>Bacillati</taxon>
        <taxon>Actinomycetota</taxon>
        <taxon>Actinomycetes</taxon>
        <taxon>Micromonosporales</taxon>
        <taxon>Micromonosporaceae</taxon>
        <taxon>Winogradskya</taxon>
    </lineage>
</organism>
<dbReference type="EMBL" id="BOQP01000071">
    <property type="protein sequence ID" value="GIM84767.1"/>
    <property type="molecule type" value="Genomic_DNA"/>
</dbReference>
<accession>A0A919VXF7</accession>